<dbReference type="AlphaFoldDB" id="A0A0H4PGQ8"/>
<evidence type="ECO:0000313" key="3">
    <source>
        <dbReference type="EMBL" id="AKP53716.1"/>
    </source>
</evidence>
<keyword evidence="1" id="KW-0597">Phosphoprotein</keyword>
<accession>A0A0H4PGQ8</accession>
<dbReference type="PATRIC" id="fig|320787.5.peg.4797"/>
<dbReference type="InterPro" id="IPR052893">
    <property type="entry name" value="TCS_response_regulator"/>
</dbReference>
<dbReference type="Gene3D" id="3.40.50.2300">
    <property type="match status" value="1"/>
</dbReference>
<gene>
    <name evidence="3" type="ORF">CA2015_4373</name>
</gene>
<evidence type="ECO:0000256" key="1">
    <source>
        <dbReference type="PROSITE-ProRule" id="PRU00169"/>
    </source>
</evidence>
<dbReference type="EMBL" id="CP012040">
    <property type="protein sequence ID" value="AKP53716.1"/>
    <property type="molecule type" value="Genomic_DNA"/>
</dbReference>
<dbReference type="STRING" id="320787.CA2015_4373"/>
<evidence type="ECO:0000259" key="2">
    <source>
        <dbReference type="PROSITE" id="PS50110"/>
    </source>
</evidence>
<dbReference type="Pfam" id="PF00072">
    <property type="entry name" value="Response_reg"/>
    <property type="match status" value="1"/>
</dbReference>
<dbReference type="SMART" id="SM00448">
    <property type="entry name" value="REC"/>
    <property type="match status" value="1"/>
</dbReference>
<organism evidence="3 4">
    <name type="scientific">Cyclobacterium amurskyense</name>
    <dbReference type="NCBI Taxonomy" id="320787"/>
    <lineage>
        <taxon>Bacteria</taxon>
        <taxon>Pseudomonadati</taxon>
        <taxon>Bacteroidota</taxon>
        <taxon>Cytophagia</taxon>
        <taxon>Cytophagales</taxon>
        <taxon>Cyclobacteriaceae</taxon>
        <taxon>Cyclobacterium</taxon>
    </lineage>
</organism>
<protein>
    <submittedName>
        <fullName evidence="3">Response regulator</fullName>
    </submittedName>
</protein>
<dbReference type="KEGG" id="camu:CA2015_4373"/>
<feature type="modified residue" description="4-aspartylphosphate" evidence="1">
    <location>
        <position position="64"/>
    </location>
</feature>
<dbReference type="SUPFAM" id="SSF52172">
    <property type="entry name" value="CheY-like"/>
    <property type="match status" value="1"/>
</dbReference>
<dbReference type="GO" id="GO:0000160">
    <property type="term" value="P:phosphorelay signal transduction system"/>
    <property type="evidence" value="ECO:0007669"/>
    <property type="project" value="InterPro"/>
</dbReference>
<dbReference type="PANTHER" id="PTHR44520:SF2">
    <property type="entry name" value="RESPONSE REGULATOR RCP1"/>
    <property type="match status" value="1"/>
</dbReference>
<dbReference type="InterPro" id="IPR001789">
    <property type="entry name" value="Sig_transdc_resp-reg_receiver"/>
</dbReference>
<dbReference type="OrthoDB" id="1524091at2"/>
<dbReference type="PANTHER" id="PTHR44520">
    <property type="entry name" value="RESPONSE REGULATOR RCP1-RELATED"/>
    <property type="match status" value="1"/>
</dbReference>
<proteinExistence type="predicted"/>
<dbReference type="RefSeq" id="WP_048643788.1">
    <property type="nucleotide sequence ID" value="NZ_CP012040.1"/>
</dbReference>
<evidence type="ECO:0000313" key="4">
    <source>
        <dbReference type="Proteomes" id="UP000036520"/>
    </source>
</evidence>
<dbReference type="PROSITE" id="PS50110">
    <property type="entry name" value="RESPONSE_REGULATORY"/>
    <property type="match status" value="1"/>
</dbReference>
<sequence length="137" mass="15719">MALKINSILLVDDDKATNFVHKYAIKKANCIENVVVVENGLEALEYLQPKENEPLIKPNIIFLDINMPIMNGWQFLEEYEKLNQNNRGDIVLIMLTTSLNPDDLNKAKSFSTISGYRNKPLTVKMIEEIVEEFFVSN</sequence>
<dbReference type="InterPro" id="IPR011006">
    <property type="entry name" value="CheY-like_superfamily"/>
</dbReference>
<name>A0A0H4PGQ8_9BACT</name>
<keyword evidence="4" id="KW-1185">Reference proteome</keyword>
<dbReference type="Proteomes" id="UP000036520">
    <property type="component" value="Chromosome"/>
</dbReference>
<feature type="domain" description="Response regulatory" evidence="2">
    <location>
        <begin position="7"/>
        <end position="134"/>
    </location>
</feature>
<reference evidence="3 4" key="1">
    <citation type="submission" date="2015-07" db="EMBL/GenBank/DDBJ databases">
        <authorList>
            <person name="Kim K.M."/>
        </authorList>
    </citation>
    <scope>NUCLEOTIDE SEQUENCE [LARGE SCALE GENOMIC DNA]</scope>
    <source>
        <strain evidence="3 4">KCTC 12363</strain>
    </source>
</reference>